<keyword evidence="2" id="KW-0472">Membrane</keyword>
<feature type="transmembrane region" description="Helical" evidence="2">
    <location>
        <begin position="378"/>
        <end position="397"/>
    </location>
</feature>
<sequence>MATPVAPPAIQPNPHPPQTTPAEPTREWYWDFGDIRLNFPPDGVSEIVVMEQWSWHDDVSQNHTANSASRLDSYRQDQIIQRLQEPIPTHENRPPSSGFQLAIVPCSFQSLPCVGIELLDKMNEALGLINHHHHYASVRSGAIGTFQMADGSWLFARPRAPDFSSLTTILRYTPSTNTTRGVIYHDSVLPQSSNITAEFAMCPHPLLIPLIACELTLHNNVYHLERYQTTLEQMEGATGYGVLNENAEAVLDHRMLVKALSQARSGVHLALSTLRSTKSCVEFILRKIDWVDERLSPETHARLKARHASTALRERAEFVASTIEHALLRGGVKERLEGQHSTLFNLITQNDSLLSTSIAQDSREIAAASKRDSSSMKIVAFLTTFFLPATFVATFFSMPLFNWDSPSVSHVATGHFWVFWAVAAPLTVVTMVCIVAWAVWHERNTRRMERKERLGFSQVVADEAMNLKRAATMREENAGANGIGGGG</sequence>
<evidence type="ECO:0000313" key="4">
    <source>
        <dbReference type="Proteomes" id="UP000256690"/>
    </source>
</evidence>
<dbReference type="RefSeq" id="XP_026605519.1">
    <property type="nucleotide sequence ID" value="XM_026746523.1"/>
</dbReference>
<proteinExistence type="predicted"/>
<reference evidence="3 4" key="1">
    <citation type="journal article" date="2018" name="IMA Fungus">
        <title>IMA Genome-F 9: Draft genome sequence of Annulohypoxylon stygium, Aspergillus mulundensis, Berkeleyomyces basicola (syn. Thielaviopsis basicola), Ceratocystis smalleyi, two Cercospora beticola strains, Coleophoma cylindrospora, Fusarium fracticaudum, Phialophora cf. hyalina, and Morchella septimelata.</title>
        <authorList>
            <person name="Wingfield B.D."/>
            <person name="Bills G.F."/>
            <person name="Dong Y."/>
            <person name="Huang W."/>
            <person name="Nel W.J."/>
            <person name="Swalarsk-Parry B.S."/>
            <person name="Vaghefi N."/>
            <person name="Wilken P.M."/>
            <person name="An Z."/>
            <person name="de Beer Z.W."/>
            <person name="De Vos L."/>
            <person name="Chen L."/>
            <person name="Duong T.A."/>
            <person name="Gao Y."/>
            <person name="Hammerbacher A."/>
            <person name="Kikkert J.R."/>
            <person name="Li Y."/>
            <person name="Li H."/>
            <person name="Li K."/>
            <person name="Li Q."/>
            <person name="Liu X."/>
            <person name="Ma X."/>
            <person name="Naidoo K."/>
            <person name="Pethybridge S.J."/>
            <person name="Sun J."/>
            <person name="Steenkamp E.T."/>
            <person name="van der Nest M.A."/>
            <person name="van Wyk S."/>
            <person name="Wingfield M.J."/>
            <person name="Xiong C."/>
            <person name="Yue Q."/>
            <person name="Zhang X."/>
        </authorList>
    </citation>
    <scope>NUCLEOTIDE SEQUENCE [LARGE SCALE GENOMIC DNA]</scope>
    <source>
        <strain evidence="3 4">DSM 5745</strain>
    </source>
</reference>
<evidence type="ECO:0000256" key="2">
    <source>
        <dbReference type="SAM" id="Phobius"/>
    </source>
</evidence>
<dbReference type="STRING" id="1810919.A0A3D8SDD7"/>
<protein>
    <recommendedName>
        <fullName evidence="5">CorA family metal ion transporter</fullName>
    </recommendedName>
</protein>
<dbReference type="OrthoDB" id="5207033at2759"/>
<keyword evidence="4" id="KW-1185">Reference proteome</keyword>
<dbReference type="EMBL" id="PVWQ01000004">
    <property type="protein sequence ID" value="RDW84181.1"/>
    <property type="molecule type" value="Genomic_DNA"/>
</dbReference>
<keyword evidence="2" id="KW-1133">Transmembrane helix</keyword>
<accession>A0A3D8SDD7</accession>
<dbReference type="Proteomes" id="UP000256690">
    <property type="component" value="Unassembled WGS sequence"/>
</dbReference>
<feature type="compositionally biased region" description="Pro residues" evidence="1">
    <location>
        <begin position="1"/>
        <end position="19"/>
    </location>
</feature>
<dbReference type="AlphaFoldDB" id="A0A3D8SDD7"/>
<dbReference type="Gene3D" id="1.20.58.340">
    <property type="entry name" value="Magnesium transport protein CorA, transmembrane region"/>
    <property type="match status" value="1"/>
</dbReference>
<name>A0A3D8SDD7_9EURO</name>
<feature type="region of interest" description="Disordered" evidence="1">
    <location>
        <begin position="1"/>
        <end position="25"/>
    </location>
</feature>
<keyword evidence="2" id="KW-0812">Transmembrane</keyword>
<organism evidence="3 4">
    <name type="scientific">Aspergillus mulundensis</name>
    <dbReference type="NCBI Taxonomy" id="1810919"/>
    <lineage>
        <taxon>Eukaryota</taxon>
        <taxon>Fungi</taxon>
        <taxon>Dikarya</taxon>
        <taxon>Ascomycota</taxon>
        <taxon>Pezizomycotina</taxon>
        <taxon>Eurotiomycetes</taxon>
        <taxon>Eurotiomycetidae</taxon>
        <taxon>Eurotiales</taxon>
        <taxon>Aspergillaceae</taxon>
        <taxon>Aspergillus</taxon>
        <taxon>Aspergillus subgen. Nidulantes</taxon>
    </lineage>
</organism>
<evidence type="ECO:0000256" key="1">
    <source>
        <dbReference type="SAM" id="MobiDB-lite"/>
    </source>
</evidence>
<evidence type="ECO:0000313" key="3">
    <source>
        <dbReference type="EMBL" id="RDW84181.1"/>
    </source>
</evidence>
<gene>
    <name evidence="3" type="ORF">DSM5745_04507</name>
</gene>
<evidence type="ECO:0008006" key="5">
    <source>
        <dbReference type="Google" id="ProtNLM"/>
    </source>
</evidence>
<dbReference type="GeneID" id="38114877"/>
<comment type="caution">
    <text evidence="3">The sequence shown here is derived from an EMBL/GenBank/DDBJ whole genome shotgun (WGS) entry which is preliminary data.</text>
</comment>
<feature type="transmembrane region" description="Helical" evidence="2">
    <location>
        <begin position="417"/>
        <end position="440"/>
    </location>
</feature>